<evidence type="ECO:0000313" key="12">
    <source>
        <dbReference type="Proteomes" id="UP000078560"/>
    </source>
</evidence>
<evidence type="ECO:0000313" key="10">
    <source>
        <dbReference type="EMBL" id="SBS98412.1"/>
    </source>
</evidence>
<dbReference type="EMBL" id="FLQU01000643">
    <property type="protein sequence ID" value="SBS88628.1"/>
    <property type="molecule type" value="Genomic_DNA"/>
</dbReference>
<dbReference type="InterPro" id="IPR001611">
    <property type="entry name" value="Leu-rich_rpt"/>
</dbReference>
<evidence type="ECO:0000256" key="4">
    <source>
        <dbReference type="ARBA" id="ARBA00023069"/>
    </source>
</evidence>
<dbReference type="SUPFAM" id="SSF52058">
    <property type="entry name" value="L domain-like"/>
    <property type="match status" value="1"/>
</dbReference>
<evidence type="ECO:0000259" key="8">
    <source>
        <dbReference type="Pfam" id="PF23602"/>
    </source>
</evidence>
<dbReference type="Gene3D" id="3.80.10.10">
    <property type="entry name" value="Ribonuclease Inhibitor"/>
    <property type="match status" value="1"/>
</dbReference>
<dbReference type="AlphaFoldDB" id="A0A1A8W745"/>
<dbReference type="PROSITE" id="PS51450">
    <property type="entry name" value="LRR"/>
    <property type="match status" value="2"/>
</dbReference>
<evidence type="ECO:0000313" key="9">
    <source>
        <dbReference type="EMBL" id="SBS88628.1"/>
    </source>
</evidence>
<keyword evidence="2" id="KW-0433">Leucine-rich repeat</keyword>
<dbReference type="Proteomes" id="UP000078546">
    <property type="component" value="Unassembled WGS sequence"/>
</dbReference>
<keyword evidence="3" id="KW-0677">Repeat</keyword>
<sequence>MQDQSEYVRLIDLDLIKKKSEHNEGLIEELEEISLHQLQIKKIEFLNTHCKNLKILLLQNNLIEKIENLNQLKKLEYLNLALNNITLIQNLEKCESLRKVDCEIEQRNDMEIKREPLQKCTHFERSTTQLPLDLTLNFIDVSAIEKSIYNLKKNENLRELYLMGNPCTSWENMKPFVVFHLEQLEVLDGCDILVSDKIKAKQRIVAVLESLENEKKKNEFNKKDRYDSITNRKQIYEEIEKEEIEKEKKEYKTKNEERQIPSVYNDDGHIRQCNEGHYKFLFDEYSSKKYTFLKIFLPKYMCNSLINVDINVDYVRCIIKNKLFQIKLNDLVLTDFSKISRKKYTGELHIKMRKKNYKKNKIFERDYFKSEYRHIDSDVTEVHSTSSSCSWVCSYSYSSSSISSDSSASSFLKKKYTFKEKKRRNSINSQLTLPNKREDSFFLEEKKTKYFSSFVDQVPSLEKIPKEKS</sequence>
<keyword evidence="7" id="KW-0175">Coiled coil</keyword>
<feature type="domain" description="Dynein axonemal assembly factor 11-like CS" evidence="8">
    <location>
        <begin position="232"/>
        <end position="354"/>
    </location>
</feature>
<dbReference type="Proteomes" id="UP000078560">
    <property type="component" value="Unassembled WGS sequence"/>
</dbReference>
<accession>A0A1A8W745</accession>
<comment type="similarity">
    <text evidence="6">Belongs to the tilB family.</text>
</comment>
<keyword evidence="4" id="KW-0969">Cilium</keyword>
<keyword evidence="5" id="KW-0966">Cell projection</keyword>
<organism evidence="9 12">
    <name type="scientific">Plasmodium ovale curtisi</name>
    <dbReference type="NCBI Taxonomy" id="864141"/>
    <lineage>
        <taxon>Eukaryota</taxon>
        <taxon>Sar</taxon>
        <taxon>Alveolata</taxon>
        <taxon>Apicomplexa</taxon>
        <taxon>Aconoidasida</taxon>
        <taxon>Haemosporida</taxon>
        <taxon>Plasmodiidae</taxon>
        <taxon>Plasmodium</taxon>
        <taxon>Plasmodium (Plasmodium)</taxon>
    </lineage>
</organism>
<evidence type="ECO:0000256" key="1">
    <source>
        <dbReference type="ARBA" id="ARBA00004138"/>
    </source>
</evidence>
<reference evidence="11 12" key="1">
    <citation type="submission" date="2016-05" db="EMBL/GenBank/DDBJ databases">
        <authorList>
            <person name="Naeem Raeece"/>
        </authorList>
    </citation>
    <scope>NUCLEOTIDE SEQUENCE [LARGE SCALE GENOMIC DNA]</scope>
</reference>
<feature type="coiled-coil region" evidence="7">
    <location>
        <begin position="232"/>
        <end position="259"/>
    </location>
</feature>
<dbReference type="InterPro" id="IPR032675">
    <property type="entry name" value="LRR_dom_sf"/>
</dbReference>
<evidence type="ECO:0000256" key="6">
    <source>
        <dbReference type="ARBA" id="ARBA00049982"/>
    </source>
</evidence>
<dbReference type="PANTHER" id="PTHR45973:SF9">
    <property type="entry name" value="LEUCINE-RICH REPEAT-CONTAINING PROTEIN 46"/>
    <property type="match status" value="1"/>
</dbReference>
<dbReference type="SMART" id="SM00365">
    <property type="entry name" value="LRR_SD22"/>
    <property type="match status" value="4"/>
</dbReference>
<gene>
    <name evidence="10" type="ORF">POVCU1_045960</name>
    <name evidence="9" type="ORF">POVCU2_0049580</name>
</gene>
<dbReference type="GO" id="GO:0005737">
    <property type="term" value="C:cytoplasm"/>
    <property type="evidence" value="ECO:0007669"/>
    <property type="project" value="UniProtKB-ARBA"/>
</dbReference>
<evidence type="ECO:0000256" key="5">
    <source>
        <dbReference type="ARBA" id="ARBA00023273"/>
    </source>
</evidence>
<name>A0A1A8W745_PLAOA</name>
<evidence type="ECO:0000313" key="11">
    <source>
        <dbReference type="Proteomes" id="UP000078546"/>
    </source>
</evidence>
<dbReference type="InterPro" id="IPR050576">
    <property type="entry name" value="Cilia_flagella_integrity"/>
</dbReference>
<dbReference type="PANTHER" id="PTHR45973">
    <property type="entry name" value="PROTEIN PHOSPHATASE 1 REGULATORY SUBUNIT SDS22-RELATED"/>
    <property type="match status" value="1"/>
</dbReference>
<evidence type="ECO:0000256" key="7">
    <source>
        <dbReference type="SAM" id="Coils"/>
    </source>
</evidence>
<protein>
    <submittedName>
        <fullName evidence="9">Leucine-rich repeat protein (LRR13)</fullName>
    </submittedName>
</protein>
<dbReference type="InterPro" id="IPR056496">
    <property type="entry name" value="CS_DNAAF11_C"/>
</dbReference>
<dbReference type="GO" id="GO:0005929">
    <property type="term" value="C:cilium"/>
    <property type="evidence" value="ECO:0007669"/>
    <property type="project" value="UniProtKB-SubCell"/>
</dbReference>
<dbReference type="Pfam" id="PF23602">
    <property type="entry name" value="CS_DNAAF11_C"/>
    <property type="match status" value="1"/>
</dbReference>
<evidence type="ECO:0000256" key="3">
    <source>
        <dbReference type="ARBA" id="ARBA00022737"/>
    </source>
</evidence>
<reference evidence="9" key="2">
    <citation type="submission" date="2016-05" db="EMBL/GenBank/DDBJ databases">
        <authorList>
            <person name="Lavstsen T."/>
            <person name="Jespersen J.S."/>
        </authorList>
    </citation>
    <scope>NUCLEOTIDE SEQUENCE [LARGE SCALE GENOMIC DNA]</scope>
</reference>
<proteinExistence type="inferred from homology"/>
<dbReference type="EMBL" id="FLQV01000837">
    <property type="protein sequence ID" value="SBS98412.1"/>
    <property type="molecule type" value="Genomic_DNA"/>
</dbReference>
<evidence type="ECO:0000256" key="2">
    <source>
        <dbReference type="ARBA" id="ARBA00022614"/>
    </source>
</evidence>
<comment type="subcellular location">
    <subcellularLocation>
        <location evidence="1">Cell projection</location>
        <location evidence="1">Cilium</location>
    </subcellularLocation>
</comment>